<dbReference type="Pfam" id="PF08421">
    <property type="entry name" value="Methyltransf_13"/>
    <property type="match status" value="1"/>
</dbReference>
<dbReference type="AlphaFoldDB" id="A0A0G0HTP5"/>
<evidence type="ECO:0000259" key="1">
    <source>
        <dbReference type="Pfam" id="PF08421"/>
    </source>
</evidence>
<dbReference type="InterPro" id="IPR038576">
    <property type="entry name" value="Methyltransf_Zn-bd_dom_put_sf"/>
</dbReference>
<dbReference type="InterPro" id="IPR029063">
    <property type="entry name" value="SAM-dependent_MTases_sf"/>
</dbReference>
<sequence>MKILKCRICYNNKLLQIGSLDTISISNFTKTPKQSRKYPLETVYCQNCTLLQLAHNTPRQLLYKNYWYQSHINSVIVDNLKEIAKLCRGIHIDIAANDGTLLKYSKARVKIAVDPSNIKPDGFTWIKDYWENVTTKSADTITAIACLYDLPDPNKFMKNIKAHLKKDGLFVAQLMTLQPFIENNDVGNICHEHLLYFSYKSLVRLYEQNGLEIYKVEKNVINGGSYRIFARHYKAGSIKFKEKEYTAEELKDFFKRVEKNKKAMLAFLKNKSVYGYGASIKANTILQYYGIDNKLLKGIVDINPGKKGLFTIGTKIPIIDRIPAECQYLWVFPYGFIDYFKKKEHKFKGKWITAIPEFKII</sequence>
<dbReference type="Gene3D" id="3.40.50.720">
    <property type="entry name" value="NAD(P)-binding Rossmann-like Domain"/>
    <property type="match status" value="1"/>
</dbReference>
<evidence type="ECO:0000259" key="2">
    <source>
        <dbReference type="Pfam" id="PF08484"/>
    </source>
</evidence>
<dbReference type="GO" id="GO:0008168">
    <property type="term" value="F:methyltransferase activity"/>
    <property type="evidence" value="ECO:0007669"/>
    <property type="project" value="UniProtKB-KW"/>
</dbReference>
<protein>
    <submittedName>
        <fullName evidence="3">C-methyltransferase</fullName>
    </submittedName>
</protein>
<keyword evidence="3" id="KW-0489">Methyltransferase</keyword>
<feature type="domain" description="Methyltransferase putative zinc binding" evidence="1">
    <location>
        <begin position="6"/>
        <end position="63"/>
    </location>
</feature>
<dbReference type="InterPro" id="IPR013691">
    <property type="entry name" value="MeTrfase_14"/>
</dbReference>
<accession>A0A0G0HTP5</accession>
<evidence type="ECO:0000313" key="4">
    <source>
        <dbReference type="Proteomes" id="UP000034492"/>
    </source>
</evidence>
<dbReference type="InterPro" id="IPR013630">
    <property type="entry name" value="Methyltransf_Zn-bd_dom_put"/>
</dbReference>
<feature type="domain" description="C-methyltransferase" evidence="2">
    <location>
        <begin position="221"/>
        <end position="356"/>
    </location>
</feature>
<dbReference type="Pfam" id="PF08484">
    <property type="entry name" value="Methyltransf_14"/>
    <property type="match status" value="1"/>
</dbReference>
<reference evidence="3 4" key="1">
    <citation type="journal article" date="2015" name="Nature">
        <title>rRNA introns, odd ribosomes, and small enigmatic genomes across a large radiation of phyla.</title>
        <authorList>
            <person name="Brown C.T."/>
            <person name="Hug L.A."/>
            <person name="Thomas B.C."/>
            <person name="Sharon I."/>
            <person name="Castelle C.J."/>
            <person name="Singh A."/>
            <person name="Wilkins M.J."/>
            <person name="Williams K.H."/>
            <person name="Banfield J.F."/>
        </authorList>
    </citation>
    <scope>NUCLEOTIDE SEQUENCE [LARGE SCALE GENOMIC DNA]</scope>
</reference>
<dbReference type="Gene3D" id="3.40.50.150">
    <property type="entry name" value="Vaccinia Virus protein VP39"/>
    <property type="match status" value="1"/>
</dbReference>
<evidence type="ECO:0000313" key="3">
    <source>
        <dbReference type="EMBL" id="KKQ07246.1"/>
    </source>
</evidence>
<dbReference type="SUPFAM" id="SSF53335">
    <property type="entry name" value="S-adenosyl-L-methionine-dependent methyltransferases"/>
    <property type="match status" value="1"/>
</dbReference>
<dbReference type="Proteomes" id="UP000034492">
    <property type="component" value="Unassembled WGS sequence"/>
</dbReference>
<keyword evidence="3" id="KW-0808">Transferase</keyword>
<organism evidence="3 4">
    <name type="scientific">Candidatus Daviesbacteria bacterium GW2011_GWB1_36_5</name>
    <dbReference type="NCBI Taxonomy" id="1618426"/>
    <lineage>
        <taxon>Bacteria</taxon>
        <taxon>Candidatus Daviesiibacteriota</taxon>
    </lineage>
</organism>
<comment type="caution">
    <text evidence="3">The sequence shown here is derived from an EMBL/GenBank/DDBJ whole genome shotgun (WGS) entry which is preliminary data.</text>
</comment>
<dbReference type="Gene3D" id="6.20.50.110">
    <property type="entry name" value="Methyltransferase, zinc-binding domain"/>
    <property type="match status" value="1"/>
</dbReference>
<dbReference type="EMBL" id="LBSA01000051">
    <property type="protein sequence ID" value="KKQ07246.1"/>
    <property type="molecule type" value="Genomic_DNA"/>
</dbReference>
<dbReference type="Pfam" id="PF13489">
    <property type="entry name" value="Methyltransf_23"/>
    <property type="match status" value="1"/>
</dbReference>
<dbReference type="GO" id="GO:0032259">
    <property type="term" value="P:methylation"/>
    <property type="evidence" value="ECO:0007669"/>
    <property type="project" value="UniProtKB-KW"/>
</dbReference>
<proteinExistence type="predicted"/>
<name>A0A0G0HTP5_9BACT</name>
<gene>
    <name evidence="3" type="ORF">US19_C0051G0003</name>
</gene>